<accession>A0A2I0B7M2</accession>
<dbReference type="Pfam" id="PF07727">
    <property type="entry name" value="RVT_2"/>
    <property type="match status" value="1"/>
</dbReference>
<dbReference type="OrthoDB" id="774847at2759"/>
<dbReference type="InterPro" id="IPR043502">
    <property type="entry name" value="DNA/RNA_pol_sf"/>
</dbReference>
<dbReference type="Proteomes" id="UP000236161">
    <property type="component" value="Unassembled WGS sequence"/>
</dbReference>
<protein>
    <submittedName>
        <fullName evidence="2">Retrovirus-related Pol polyprotein from transposon TNT 1-94</fullName>
    </submittedName>
</protein>
<sequence length="500" mass="56319">MATEFDALLRNGTWDLVPRNQSMNVIGCKWVYKLKHRADGSIERHKARLVAKGYHQEPGLDYIDTFSPVIKITTVRLLLSIAISSNWNIRQLDVSNAFLHGSLQETVYMEQPPGFTHPQYPSHVCHLRKSLYGLKQAPRAWFNRLGGWLHTQDFLGSKTDTSLFYRCTSSSKVYILIYVDDILITGDDPKAITAIIQSLSKEFSIRDLGYAHYFLGIELHSHSKGSLLSQSKYILGLLQRAKMDGARPISTPISTLSIKNSPTMNDPSLYRSIVGALQYVTITRPDITFAVSRACQFMHAPTEDHWTGVKRILRYLKGTILYGLQFHRHSSHTLHAFSDADWAGSPTDRRSTGGFAIFLGNNLISWSSKKQPTVSRSSTEAEYKAIANATAELVWLQSLLNELHLPVTGTPTLWCDNIGATYLTANPVFHARTKHVEIDFHFVRERVASHQLTVSYISTKDQLADIFTKPLSRQRFQMLCTNLHVISPTSRLQGANSGIT</sequence>
<name>A0A2I0B7M2_9ASPA</name>
<feature type="domain" description="Reverse transcriptase Ty1/copia-type" evidence="1">
    <location>
        <begin position="11"/>
        <end position="253"/>
    </location>
</feature>
<reference evidence="2 3" key="1">
    <citation type="journal article" date="2017" name="Nature">
        <title>The Apostasia genome and the evolution of orchids.</title>
        <authorList>
            <person name="Zhang G.Q."/>
            <person name="Liu K.W."/>
            <person name="Li Z."/>
            <person name="Lohaus R."/>
            <person name="Hsiao Y.Y."/>
            <person name="Niu S.C."/>
            <person name="Wang J.Y."/>
            <person name="Lin Y.C."/>
            <person name="Xu Q."/>
            <person name="Chen L.J."/>
            <person name="Yoshida K."/>
            <person name="Fujiwara S."/>
            <person name="Wang Z.W."/>
            <person name="Zhang Y.Q."/>
            <person name="Mitsuda N."/>
            <person name="Wang M."/>
            <person name="Liu G.H."/>
            <person name="Pecoraro L."/>
            <person name="Huang H.X."/>
            <person name="Xiao X.J."/>
            <person name="Lin M."/>
            <person name="Wu X.Y."/>
            <person name="Wu W.L."/>
            <person name="Chen Y.Y."/>
            <person name="Chang S.B."/>
            <person name="Sakamoto S."/>
            <person name="Ohme-Takagi M."/>
            <person name="Yagi M."/>
            <person name="Zeng S.J."/>
            <person name="Shen C.Y."/>
            <person name="Yeh C.M."/>
            <person name="Luo Y.B."/>
            <person name="Tsai W.C."/>
            <person name="Van de Peer Y."/>
            <person name="Liu Z.J."/>
        </authorList>
    </citation>
    <scope>NUCLEOTIDE SEQUENCE [LARGE SCALE GENOMIC DNA]</scope>
    <source>
        <strain evidence="3">cv. Shenzhen</strain>
        <tissue evidence="2">Stem</tissue>
    </source>
</reference>
<dbReference type="InterPro" id="IPR013103">
    <property type="entry name" value="RVT_2"/>
</dbReference>
<evidence type="ECO:0000313" key="2">
    <source>
        <dbReference type="EMBL" id="PKA63792.1"/>
    </source>
</evidence>
<dbReference type="PANTHER" id="PTHR11439:SF450">
    <property type="entry name" value="REVERSE TRANSCRIPTASE TY1_COPIA-TYPE DOMAIN-CONTAINING PROTEIN"/>
    <property type="match status" value="1"/>
</dbReference>
<dbReference type="EMBL" id="KZ451907">
    <property type="protein sequence ID" value="PKA63792.1"/>
    <property type="molecule type" value="Genomic_DNA"/>
</dbReference>
<dbReference type="CDD" id="cd09272">
    <property type="entry name" value="RNase_HI_RT_Ty1"/>
    <property type="match status" value="1"/>
</dbReference>
<dbReference type="PANTHER" id="PTHR11439">
    <property type="entry name" value="GAG-POL-RELATED RETROTRANSPOSON"/>
    <property type="match status" value="1"/>
</dbReference>
<gene>
    <name evidence="2" type="ORF">AXF42_Ash017076</name>
</gene>
<evidence type="ECO:0000259" key="1">
    <source>
        <dbReference type="Pfam" id="PF07727"/>
    </source>
</evidence>
<dbReference type="SUPFAM" id="SSF56672">
    <property type="entry name" value="DNA/RNA polymerases"/>
    <property type="match status" value="1"/>
</dbReference>
<proteinExistence type="predicted"/>
<organism evidence="2 3">
    <name type="scientific">Apostasia shenzhenica</name>
    <dbReference type="NCBI Taxonomy" id="1088818"/>
    <lineage>
        <taxon>Eukaryota</taxon>
        <taxon>Viridiplantae</taxon>
        <taxon>Streptophyta</taxon>
        <taxon>Embryophyta</taxon>
        <taxon>Tracheophyta</taxon>
        <taxon>Spermatophyta</taxon>
        <taxon>Magnoliopsida</taxon>
        <taxon>Liliopsida</taxon>
        <taxon>Asparagales</taxon>
        <taxon>Orchidaceae</taxon>
        <taxon>Apostasioideae</taxon>
        <taxon>Apostasia</taxon>
    </lineage>
</organism>
<dbReference type="STRING" id="1088818.A0A2I0B7M2"/>
<evidence type="ECO:0000313" key="3">
    <source>
        <dbReference type="Proteomes" id="UP000236161"/>
    </source>
</evidence>
<keyword evidence="3" id="KW-1185">Reference proteome</keyword>
<dbReference type="AlphaFoldDB" id="A0A2I0B7M2"/>